<keyword evidence="2" id="KW-1185">Reference proteome</keyword>
<dbReference type="Proteomes" id="UP000652760">
    <property type="component" value="Unassembled WGS sequence"/>
</dbReference>
<accession>A0ABS1FG82</accession>
<evidence type="ECO:0000313" key="1">
    <source>
        <dbReference type="EMBL" id="MBK1842446.1"/>
    </source>
</evidence>
<dbReference type="EMBL" id="JAENHM010000087">
    <property type="protein sequence ID" value="MBK1842446.1"/>
    <property type="molecule type" value="Genomic_DNA"/>
</dbReference>
<protein>
    <recommendedName>
        <fullName evidence="3">Histidine kinase</fullName>
    </recommendedName>
</protein>
<dbReference type="RefSeq" id="WP_200199110.1">
    <property type="nucleotide sequence ID" value="NZ_JAENHM010000087.1"/>
</dbReference>
<name>A0ABS1FG82_9PROT</name>
<evidence type="ECO:0008006" key="3">
    <source>
        <dbReference type="Google" id="ProtNLM"/>
    </source>
</evidence>
<comment type="caution">
    <text evidence="1">The sequence shown here is derived from an EMBL/GenBank/DDBJ whole genome shotgun (WGS) entry which is preliminary data.</text>
</comment>
<evidence type="ECO:0000313" key="2">
    <source>
        <dbReference type="Proteomes" id="UP000652760"/>
    </source>
</evidence>
<sequence length="80" mass="9281">MDEREAAPVDKNSIDQTERNRIASLHIVRAVNRTHQAISIIADYLADKSDMDHKHQREYIQLLRNSTKSLEEAVNLLDIR</sequence>
<proteinExistence type="predicted"/>
<reference evidence="2" key="1">
    <citation type="submission" date="2021-01" db="EMBL/GenBank/DDBJ databases">
        <title>Genome public.</title>
        <authorList>
            <person name="Liu C."/>
            <person name="Sun Q."/>
        </authorList>
    </citation>
    <scope>NUCLEOTIDE SEQUENCE [LARGE SCALE GENOMIC DNA]</scope>
    <source>
        <strain evidence="2">YIM B02556</strain>
    </source>
</reference>
<gene>
    <name evidence="1" type="ORF">JHL17_34130</name>
</gene>
<organism evidence="1 2">
    <name type="scientific">Azospirillum endophyticum</name>
    <dbReference type="NCBI Taxonomy" id="2800326"/>
    <lineage>
        <taxon>Bacteria</taxon>
        <taxon>Pseudomonadati</taxon>
        <taxon>Pseudomonadota</taxon>
        <taxon>Alphaproteobacteria</taxon>
        <taxon>Rhodospirillales</taxon>
        <taxon>Azospirillaceae</taxon>
        <taxon>Azospirillum</taxon>
    </lineage>
</organism>